<dbReference type="RefSeq" id="WP_167510142.1">
    <property type="nucleotide sequence ID" value="NZ_BMNV01000012.1"/>
</dbReference>
<evidence type="ECO:0000256" key="3">
    <source>
        <dbReference type="ARBA" id="ARBA00022842"/>
    </source>
</evidence>
<keyword evidence="2 4" id="KW-0378">Hydrolase</keyword>
<dbReference type="Pfam" id="PF00702">
    <property type="entry name" value="Hydrolase"/>
    <property type="match status" value="1"/>
</dbReference>
<organism evidence="4 5">
    <name type="scientific">Curtobacterium citreum</name>
    <dbReference type="NCBI Taxonomy" id="2036"/>
    <lineage>
        <taxon>Bacteria</taxon>
        <taxon>Bacillati</taxon>
        <taxon>Actinomycetota</taxon>
        <taxon>Actinomycetes</taxon>
        <taxon>Micrococcales</taxon>
        <taxon>Microbacteriaceae</taxon>
        <taxon>Curtobacterium</taxon>
    </lineage>
</organism>
<dbReference type="InterPro" id="IPR023214">
    <property type="entry name" value="HAD_sf"/>
</dbReference>
<dbReference type="PRINTS" id="PR00413">
    <property type="entry name" value="HADHALOGNASE"/>
</dbReference>
<gene>
    <name evidence="4" type="ORF">NYQ28_16010</name>
</gene>
<protein>
    <submittedName>
        <fullName evidence="4">HAD family hydrolase</fullName>
    </submittedName>
</protein>
<keyword evidence="5" id="KW-1185">Reference proteome</keyword>
<dbReference type="SFLD" id="SFLDS00003">
    <property type="entry name" value="Haloacid_Dehalogenase"/>
    <property type="match status" value="1"/>
</dbReference>
<name>A0ABT2HLC4_9MICO</name>
<keyword evidence="3" id="KW-0460">Magnesium</keyword>
<dbReference type="GeneID" id="95325251"/>
<dbReference type="NCBIfam" id="TIGR01549">
    <property type="entry name" value="HAD-SF-IA-v1"/>
    <property type="match status" value="1"/>
</dbReference>
<dbReference type="PANTHER" id="PTHR46470">
    <property type="entry name" value="N-ACYLNEURAMINATE-9-PHOSPHATASE"/>
    <property type="match status" value="1"/>
</dbReference>
<dbReference type="EMBL" id="JANVAD010000010">
    <property type="protein sequence ID" value="MCS6524074.1"/>
    <property type="molecule type" value="Genomic_DNA"/>
</dbReference>
<dbReference type="NCBIfam" id="TIGR01509">
    <property type="entry name" value="HAD-SF-IA-v3"/>
    <property type="match status" value="1"/>
</dbReference>
<dbReference type="SUPFAM" id="SSF56784">
    <property type="entry name" value="HAD-like"/>
    <property type="match status" value="1"/>
</dbReference>
<evidence type="ECO:0000256" key="1">
    <source>
        <dbReference type="ARBA" id="ARBA00001946"/>
    </source>
</evidence>
<reference evidence="4 5" key="1">
    <citation type="submission" date="2022-08" db="EMBL/GenBank/DDBJ databases">
        <title>Taxonomy of Curtobacterium flaccumfaciens.</title>
        <authorList>
            <person name="Osdaghi E."/>
            <person name="Taghavi S.M."/>
            <person name="Hamidizade M."/>
            <person name="Abachi H."/>
            <person name="Fazliarab A."/>
            <person name="Baeyen S."/>
            <person name="Portier P."/>
            <person name="Van Vaerenbergh J."/>
            <person name="Jacques M.-A."/>
        </authorList>
    </citation>
    <scope>NUCLEOTIDE SEQUENCE [LARGE SCALE GENOMIC DNA]</scope>
    <source>
        <strain evidence="4 5">LMG8786T</strain>
    </source>
</reference>
<dbReference type="Proteomes" id="UP001652264">
    <property type="component" value="Unassembled WGS sequence"/>
</dbReference>
<dbReference type="InterPro" id="IPR036412">
    <property type="entry name" value="HAD-like_sf"/>
</dbReference>
<dbReference type="Gene3D" id="3.40.50.1000">
    <property type="entry name" value="HAD superfamily/HAD-like"/>
    <property type="match status" value="1"/>
</dbReference>
<dbReference type="Gene3D" id="1.20.120.1600">
    <property type="match status" value="1"/>
</dbReference>
<comment type="caution">
    <text evidence="4">The sequence shown here is derived from an EMBL/GenBank/DDBJ whole genome shotgun (WGS) entry which is preliminary data.</text>
</comment>
<dbReference type="InterPro" id="IPR051400">
    <property type="entry name" value="HAD-like_hydrolase"/>
</dbReference>
<sequence>MAEHLQAVVFDLDGTLFDHRAAARTGATAFLTHLGLPASAPALGRWAAAEDEHFERWRSGEIGFAEQRRERLRTVLPALGHPLDLDDTAALDDLFADYLRRYRAAWRAFPGSRDLLDELRSRGYRLGLLTNGDAEQQCDKLARTGLSEAFDVVHASGRTGLQKPDERAFTGIARALGFAPSACLFVGDDPERDVAGARRAGMRGLLVDREATSPDAVRVAVLSALEPGRPVLFEA</sequence>
<accession>A0ABT2HLC4</accession>
<evidence type="ECO:0000313" key="4">
    <source>
        <dbReference type="EMBL" id="MCS6524074.1"/>
    </source>
</evidence>
<dbReference type="InterPro" id="IPR006439">
    <property type="entry name" value="HAD-SF_hydro_IA"/>
</dbReference>
<comment type="cofactor">
    <cofactor evidence="1">
        <name>Mg(2+)</name>
        <dbReference type="ChEBI" id="CHEBI:18420"/>
    </cofactor>
</comment>
<dbReference type="SFLD" id="SFLDG01129">
    <property type="entry name" value="C1.5:_HAD__Beta-PGM__Phosphata"/>
    <property type="match status" value="1"/>
</dbReference>
<evidence type="ECO:0000313" key="5">
    <source>
        <dbReference type="Proteomes" id="UP001652264"/>
    </source>
</evidence>
<dbReference type="GO" id="GO:0016787">
    <property type="term" value="F:hydrolase activity"/>
    <property type="evidence" value="ECO:0007669"/>
    <property type="project" value="UniProtKB-KW"/>
</dbReference>
<proteinExistence type="predicted"/>
<dbReference type="PANTHER" id="PTHR46470:SF4">
    <property type="entry name" value="5-AMINO-6-(5-PHOSPHO-D-RIBITYLAMINO)URACIL PHOSPHATASE YIGB"/>
    <property type="match status" value="1"/>
</dbReference>
<evidence type="ECO:0000256" key="2">
    <source>
        <dbReference type="ARBA" id="ARBA00022801"/>
    </source>
</evidence>